<dbReference type="Proteomes" id="UP000321040">
    <property type="component" value="Unassembled WGS sequence"/>
</dbReference>
<evidence type="ECO:0000313" key="1">
    <source>
        <dbReference type="EMBL" id="GEP81971.1"/>
    </source>
</evidence>
<accession>A0ABQ0XKK0</accession>
<name>A0ABQ0XKK0_9STAP</name>
<gene>
    <name evidence="1" type="ORF">SKL01_11490</name>
</gene>
<evidence type="ECO:0000313" key="2">
    <source>
        <dbReference type="Proteomes" id="UP000321040"/>
    </source>
</evidence>
<organism evidence="1 2">
    <name type="scientific">Staphylococcus kloosii</name>
    <dbReference type="NCBI Taxonomy" id="29384"/>
    <lineage>
        <taxon>Bacteria</taxon>
        <taxon>Bacillati</taxon>
        <taxon>Bacillota</taxon>
        <taxon>Bacilli</taxon>
        <taxon>Bacillales</taxon>
        <taxon>Staphylococcaceae</taxon>
        <taxon>Staphylococcus</taxon>
    </lineage>
</organism>
<protein>
    <submittedName>
        <fullName evidence="1">Uncharacterized protein</fullName>
    </submittedName>
</protein>
<proteinExistence type="predicted"/>
<keyword evidence="2" id="KW-1185">Reference proteome</keyword>
<sequence>MQQIGKLNFSIIKNMNKQIVKFLEGVIIKVGNKFGNCFNE</sequence>
<comment type="caution">
    <text evidence="1">The sequence shown here is derived from an EMBL/GenBank/DDBJ whole genome shotgun (WGS) entry which is preliminary data.</text>
</comment>
<reference evidence="1 2" key="1">
    <citation type="submission" date="2019-07" db="EMBL/GenBank/DDBJ databases">
        <title>Whole genome shotgun sequence of Staphylococcus kloosii NBRC 109624.</title>
        <authorList>
            <person name="Hosoyama A."/>
            <person name="Uohara A."/>
            <person name="Ohji S."/>
            <person name="Ichikawa N."/>
        </authorList>
    </citation>
    <scope>NUCLEOTIDE SEQUENCE [LARGE SCALE GENOMIC DNA]</scope>
    <source>
        <strain evidence="1 2">NBRC 109624</strain>
    </source>
</reference>
<dbReference type="EMBL" id="BKAQ01000008">
    <property type="protein sequence ID" value="GEP81971.1"/>
    <property type="molecule type" value="Genomic_DNA"/>
</dbReference>